<sequence>MSNRKRQCNSFCFFFLVTVLLGLTIPKDPFTTTTTATALGLTPLCYLLMGDTLLRPRICLQLTLPRFPIANESQPRQHHVSRTASNALEYLEFGIHPETLGIPLWLVFLTLCYSKQIAKLVPCRVTLASIGRQSLCCWLGKPPFQV</sequence>
<keyword evidence="1" id="KW-0732">Signal</keyword>
<organism evidence="2 3">
    <name type="scientific">Russula ochroleuca</name>
    <dbReference type="NCBI Taxonomy" id="152965"/>
    <lineage>
        <taxon>Eukaryota</taxon>
        <taxon>Fungi</taxon>
        <taxon>Dikarya</taxon>
        <taxon>Basidiomycota</taxon>
        <taxon>Agaricomycotina</taxon>
        <taxon>Agaricomycetes</taxon>
        <taxon>Russulales</taxon>
        <taxon>Russulaceae</taxon>
        <taxon>Russula</taxon>
    </lineage>
</organism>
<proteinExistence type="predicted"/>
<gene>
    <name evidence="2" type="ORF">DFH94DRAFT_794</name>
</gene>
<comment type="caution">
    <text evidence="2">The sequence shown here is derived from an EMBL/GenBank/DDBJ whole genome shotgun (WGS) entry which is preliminary data.</text>
</comment>
<keyword evidence="3" id="KW-1185">Reference proteome</keyword>
<evidence type="ECO:0000313" key="3">
    <source>
        <dbReference type="Proteomes" id="UP000759537"/>
    </source>
</evidence>
<name>A0A9P5N565_9AGAM</name>
<dbReference type="Proteomes" id="UP000759537">
    <property type="component" value="Unassembled WGS sequence"/>
</dbReference>
<dbReference type="AlphaFoldDB" id="A0A9P5N565"/>
<reference evidence="2" key="1">
    <citation type="submission" date="2019-10" db="EMBL/GenBank/DDBJ databases">
        <authorList>
            <consortium name="DOE Joint Genome Institute"/>
            <person name="Kuo A."/>
            <person name="Miyauchi S."/>
            <person name="Kiss E."/>
            <person name="Drula E."/>
            <person name="Kohler A."/>
            <person name="Sanchez-Garcia M."/>
            <person name="Andreopoulos B."/>
            <person name="Barry K.W."/>
            <person name="Bonito G."/>
            <person name="Buee M."/>
            <person name="Carver A."/>
            <person name="Chen C."/>
            <person name="Cichocki N."/>
            <person name="Clum A."/>
            <person name="Culley D."/>
            <person name="Crous P.W."/>
            <person name="Fauchery L."/>
            <person name="Girlanda M."/>
            <person name="Hayes R."/>
            <person name="Keri Z."/>
            <person name="LaButti K."/>
            <person name="Lipzen A."/>
            <person name="Lombard V."/>
            <person name="Magnuson J."/>
            <person name="Maillard F."/>
            <person name="Morin E."/>
            <person name="Murat C."/>
            <person name="Nolan M."/>
            <person name="Ohm R."/>
            <person name="Pangilinan J."/>
            <person name="Pereira M."/>
            <person name="Perotto S."/>
            <person name="Peter M."/>
            <person name="Riley R."/>
            <person name="Sitrit Y."/>
            <person name="Stielow B."/>
            <person name="Szollosi G."/>
            <person name="Zifcakova L."/>
            <person name="Stursova M."/>
            <person name="Spatafora J.W."/>
            <person name="Tedersoo L."/>
            <person name="Vaario L.-M."/>
            <person name="Yamada A."/>
            <person name="Yan M."/>
            <person name="Wang P."/>
            <person name="Xu J."/>
            <person name="Bruns T."/>
            <person name="Baldrian P."/>
            <person name="Vilgalys R."/>
            <person name="Henrissat B."/>
            <person name="Grigoriev I.V."/>
            <person name="Hibbett D."/>
            <person name="Nagy L.G."/>
            <person name="Martin F.M."/>
        </authorList>
    </citation>
    <scope>NUCLEOTIDE SEQUENCE</scope>
    <source>
        <strain evidence="2">Prilba</strain>
    </source>
</reference>
<reference evidence="2" key="2">
    <citation type="journal article" date="2020" name="Nat. Commun.">
        <title>Large-scale genome sequencing of mycorrhizal fungi provides insights into the early evolution of symbiotic traits.</title>
        <authorList>
            <person name="Miyauchi S."/>
            <person name="Kiss E."/>
            <person name="Kuo A."/>
            <person name="Drula E."/>
            <person name="Kohler A."/>
            <person name="Sanchez-Garcia M."/>
            <person name="Morin E."/>
            <person name="Andreopoulos B."/>
            <person name="Barry K.W."/>
            <person name="Bonito G."/>
            <person name="Buee M."/>
            <person name="Carver A."/>
            <person name="Chen C."/>
            <person name="Cichocki N."/>
            <person name="Clum A."/>
            <person name="Culley D."/>
            <person name="Crous P.W."/>
            <person name="Fauchery L."/>
            <person name="Girlanda M."/>
            <person name="Hayes R.D."/>
            <person name="Keri Z."/>
            <person name="LaButti K."/>
            <person name="Lipzen A."/>
            <person name="Lombard V."/>
            <person name="Magnuson J."/>
            <person name="Maillard F."/>
            <person name="Murat C."/>
            <person name="Nolan M."/>
            <person name="Ohm R.A."/>
            <person name="Pangilinan J."/>
            <person name="Pereira M.F."/>
            <person name="Perotto S."/>
            <person name="Peter M."/>
            <person name="Pfister S."/>
            <person name="Riley R."/>
            <person name="Sitrit Y."/>
            <person name="Stielow J.B."/>
            <person name="Szollosi G."/>
            <person name="Zifcakova L."/>
            <person name="Stursova M."/>
            <person name="Spatafora J.W."/>
            <person name="Tedersoo L."/>
            <person name="Vaario L.M."/>
            <person name="Yamada A."/>
            <person name="Yan M."/>
            <person name="Wang P."/>
            <person name="Xu J."/>
            <person name="Bruns T."/>
            <person name="Baldrian P."/>
            <person name="Vilgalys R."/>
            <person name="Dunand C."/>
            <person name="Henrissat B."/>
            <person name="Grigoriev I.V."/>
            <person name="Hibbett D."/>
            <person name="Nagy L.G."/>
            <person name="Martin F.M."/>
        </authorList>
    </citation>
    <scope>NUCLEOTIDE SEQUENCE</scope>
    <source>
        <strain evidence="2">Prilba</strain>
    </source>
</reference>
<accession>A0A9P5N565</accession>
<feature type="chain" id="PRO_5040428810" evidence="1">
    <location>
        <begin position="23"/>
        <end position="146"/>
    </location>
</feature>
<protein>
    <submittedName>
        <fullName evidence="2">Uncharacterized protein</fullName>
    </submittedName>
</protein>
<dbReference type="EMBL" id="WHVB01000001">
    <property type="protein sequence ID" value="KAF8486778.1"/>
    <property type="molecule type" value="Genomic_DNA"/>
</dbReference>
<feature type="signal peptide" evidence="1">
    <location>
        <begin position="1"/>
        <end position="22"/>
    </location>
</feature>
<evidence type="ECO:0000313" key="2">
    <source>
        <dbReference type="EMBL" id="KAF8486778.1"/>
    </source>
</evidence>
<evidence type="ECO:0000256" key="1">
    <source>
        <dbReference type="SAM" id="SignalP"/>
    </source>
</evidence>